<dbReference type="PANTHER" id="PTHR21445:SF0">
    <property type="entry name" value="APURINIC-APYRIMIDINIC ENDONUCLEASE"/>
    <property type="match status" value="1"/>
</dbReference>
<dbReference type="Gene3D" id="3.20.20.150">
    <property type="entry name" value="Divalent-metal-dependent TIM barrel enzymes"/>
    <property type="match status" value="1"/>
</dbReference>
<dbReference type="GO" id="GO:0006284">
    <property type="term" value="P:base-excision repair"/>
    <property type="evidence" value="ECO:0007669"/>
    <property type="project" value="TreeGrafter"/>
</dbReference>
<reference evidence="1" key="1">
    <citation type="submission" date="2020-04" db="EMBL/GenBank/DDBJ databases">
        <title>Deep metagenomics examines the oral microbiome during advanced dental caries in children, revealing novel taxa and co-occurrences with host molecules.</title>
        <authorList>
            <person name="Baker J.L."/>
            <person name="Morton J.T."/>
            <person name="Dinis M."/>
            <person name="Alvarez R."/>
            <person name="Tran N.C."/>
            <person name="Knight R."/>
            <person name="Edlund A."/>
        </authorList>
    </citation>
    <scope>NUCLEOTIDE SEQUENCE</scope>
    <source>
        <strain evidence="1">JCVI_22A_bin.2</strain>
    </source>
</reference>
<dbReference type="Proteomes" id="UP000772566">
    <property type="component" value="Unassembled WGS sequence"/>
</dbReference>
<dbReference type="InterPro" id="IPR001719">
    <property type="entry name" value="AP_endonuc_2"/>
</dbReference>
<accession>A0A930YTN6</accession>
<evidence type="ECO:0000313" key="2">
    <source>
        <dbReference type="Proteomes" id="UP000772566"/>
    </source>
</evidence>
<sequence>GFIGLDTFRAVVTNPRINTLPMILETPHSELSGWGEEIALLRSSLGDN</sequence>
<dbReference type="AlphaFoldDB" id="A0A930YTN6"/>
<keyword evidence="1" id="KW-0255">Endonuclease</keyword>
<feature type="non-terminal residue" evidence="1">
    <location>
        <position position="1"/>
    </location>
</feature>
<protein>
    <submittedName>
        <fullName evidence="1">Endonuclease IV</fullName>
    </submittedName>
</protein>
<dbReference type="InterPro" id="IPR036237">
    <property type="entry name" value="Xyl_isomerase-like_sf"/>
</dbReference>
<keyword evidence="1" id="KW-0540">Nuclease</keyword>
<dbReference type="GO" id="GO:0008081">
    <property type="term" value="F:phosphoric diester hydrolase activity"/>
    <property type="evidence" value="ECO:0007669"/>
    <property type="project" value="TreeGrafter"/>
</dbReference>
<dbReference type="SUPFAM" id="SSF51658">
    <property type="entry name" value="Xylose isomerase-like"/>
    <property type="match status" value="1"/>
</dbReference>
<name>A0A930YTN6_9ACTN</name>
<evidence type="ECO:0000313" key="1">
    <source>
        <dbReference type="EMBL" id="MBF4809753.1"/>
    </source>
</evidence>
<keyword evidence="1" id="KW-0378">Hydrolase</keyword>
<dbReference type="GO" id="GO:0003677">
    <property type="term" value="F:DNA binding"/>
    <property type="evidence" value="ECO:0007669"/>
    <property type="project" value="InterPro"/>
</dbReference>
<comment type="caution">
    <text evidence="1">The sequence shown here is derived from an EMBL/GenBank/DDBJ whole genome shotgun (WGS) entry which is preliminary data.</text>
</comment>
<proteinExistence type="predicted"/>
<dbReference type="GO" id="GO:0008270">
    <property type="term" value="F:zinc ion binding"/>
    <property type="evidence" value="ECO:0007669"/>
    <property type="project" value="InterPro"/>
</dbReference>
<dbReference type="PANTHER" id="PTHR21445">
    <property type="entry name" value="ENDONUCLEASE IV ENDODEOXYRIBONUCLEASE IV"/>
    <property type="match status" value="1"/>
</dbReference>
<dbReference type="GO" id="GO:0003906">
    <property type="term" value="F:DNA-(apurinic or apyrimidinic site) endonuclease activity"/>
    <property type="evidence" value="ECO:0007669"/>
    <property type="project" value="TreeGrafter"/>
</dbReference>
<gene>
    <name evidence="1" type="ORF">HXK23_06000</name>
</gene>
<dbReference type="EMBL" id="JABZGT010000431">
    <property type="protein sequence ID" value="MBF4809753.1"/>
    <property type="molecule type" value="Genomic_DNA"/>
</dbReference>
<organism evidence="1 2">
    <name type="scientific">Lancefieldella parvula</name>
    <dbReference type="NCBI Taxonomy" id="1382"/>
    <lineage>
        <taxon>Bacteria</taxon>
        <taxon>Bacillati</taxon>
        <taxon>Actinomycetota</taxon>
        <taxon>Coriobacteriia</taxon>
        <taxon>Coriobacteriales</taxon>
        <taxon>Atopobiaceae</taxon>
        <taxon>Lancefieldella</taxon>
    </lineage>
</organism>